<protein>
    <submittedName>
        <fullName evidence="1">Uncharacterized protein</fullName>
    </submittedName>
</protein>
<dbReference type="AlphaFoldDB" id="A0AAX1NCH7"/>
<dbReference type="EMBL" id="CP076133">
    <property type="protein sequence ID" value="QWG05224.1"/>
    <property type="molecule type" value="Genomic_DNA"/>
</dbReference>
<sequence length="55" mass="6827">MKFIRQNKRLIRNELYDHRKDKYEWKNVASKKKYQKVKAQLKQEMFDIIGESVPQ</sequence>
<proteinExistence type="predicted"/>
<evidence type="ECO:0000313" key="1">
    <source>
        <dbReference type="EMBL" id="QWG05224.1"/>
    </source>
</evidence>
<dbReference type="InterPro" id="IPR017850">
    <property type="entry name" value="Alkaline_phosphatase_core_sf"/>
</dbReference>
<dbReference type="SUPFAM" id="SSF53649">
    <property type="entry name" value="Alkaline phosphatase-like"/>
    <property type="match status" value="1"/>
</dbReference>
<keyword evidence="2" id="KW-1185">Reference proteome</keyword>
<gene>
    <name evidence="1" type="ORF">KMW28_22645</name>
</gene>
<organism evidence="1 2">
    <name type="scientific">Flammeovirga yaeyamensis</name>
    <dbReference type="NCBI Taxonomy" id="367791"/>
    <lineage>
        <taxon>Bacteria</taxon>
        <taxon>Pseudomonadati</taxon>
        <taxon>Bacteroidota</taxon>
        <taxon>Cytophagia</taxon>
        <taxon>Cytophagales</taxon>
        <taxon>Flammeovirgaceae</taxon>
        <taxon>Flammeovirga</taxon>
    </lineage>
</organism>
<reference evidence="1 2" key="1">
    <citation type="submission" date="2021-05" db="EMBL/GenBank/DDBJ databases">
        <title>Comparative genomic studies on the polysaccharide-degrading batcterial strains of the Flammeovirga genus.</title>
        <authorList>
            <person name="Zewei F."/>
            <person name="Zheng Z."/>
            <person name="Yu L."/>
            <person name="Ruyue G."/>
            <person name="Yanhong M."/>
            <person name="Yuanyuan C."/>
            <person name="Jingyan G."/>
            <person name="Wenjun H."/>
        </authorList>
    </citation>
    <scope>NUCLEOTIDE SEQUENCE [LARGE SCALE GENOMIC DNA]</scope>
    <source>
        <strain evidence="1 2">NBRC:100898</strain>
    </source>
</reference>
<dbReference type="Proteomes" id="UP000678679">
    <property type="component" value="Chromosome 2"/>
</dbReference>
<accession>A0AAX1NCH7</accession>
<name>A0AAX1NCH7_9BACT</name>
<dbReference type="RefSeq" id="WP_169662106.1">
    <property type="nucleotide sequence ID" value="NZ_CP076133.1"/>
</dbReference>
<evidence type="ECO:0000313" key="2">
    <source>
        <dbReference type="Proteomes" id="UP000678679"/>
    </source>
</evidence>
<dbReference type="Gene3D" id="3.40.720.10">
    <property type="entry name" value="Alkaline Phosphatase, subunit A"/>
    <property type="match status" value="1"/>
</dbReference>
<dbReference type="KEGG" id="fya:KMW28_22645"/>